<evidence type="ECO:0000313" key="6">
    <source>
        <dbReference type="EMBL" id="PCE64152.1"/>
    </source>
</evidence>
<proteinExistence type="predicted"/>
<evidence type="ECO:0000259" key="5">
    <source>
        <dbReference type="PROSITE" id="PS50977"/>
    </source>
</evidence>
<feature type="domain" description="HTH tetR-type" evidence="5">
    <location>
        <begin position="6"/>
        <end position="66"/>
    </location>
</feature>
<dbReference type="InterPro" id="IPR036271">
    <property type="entry name" value="Tet_transcr_reg_TetR-rel_C_sf"/>
</dbReference>
<keyword evidence="3" id="KW-0804">Transcription</keyword>
<dbReference type="InterPro" id="IPR009057">
    <property type="entry name" value="Homeodomain-like_sf"/>
</dbReference>
<dbReference type="GO" id="GO:0003677">
    <property type="term" value="F:DNA binding"/>
    <property type="evidence" value="ECO:0007669"/>
    <property type="project" value="UniProtKB-UniRule"/>
</dbReference>
<dbReference type="Proteomes" id="UP000219559">
    <property type="component" value="Unassembled WGS sequence"/>
</dbReference>
<accession>A0A2A4G8Q7</accession>
<feature type="DNA-binding region" description="H-T-H motif" evidence="4">
    <location>
        <begin position="29"/>
        <end position="48"/>
    </location>
</feature>
<sequence length="198" mass="21590">MPGKAARTTAYITKTIAPIFNKHGYLGTSLSDLTKATNLTKGALYGNFANKEALAMAAFNYNAQLLLEALDNKLDFPGSVTQKLSAITDFYSHYHETSAPWGGCPIVNIGVDANGNNEKLQKACTNLVKKVEQRIASVLDKGVKNGELHLPVPPLQFAKQFFTMIQGGVTMTTVTGDRKYLTNTMAYLDQLVAKEIKK</sequence>
<evidence type="ECO:0000256" key="4">
    <source>
        <dbReference type="PROSITE-ProRule" id="PRU00335"/>
    </source>
</evidence>
<dbReference type="InterPro" id="IPR011075">
    <property type="entry name" value="TetR_C"/>
</dbReference>
<evidence type="ECO:0000256" key="3">
    <source>
        <dbReference type="ARBA" id="ARBA00023163"/>
    </source>
</evidence>
<dbReference type="PROSITE" id="PS50977">
    <property type="entry name" value="HTH_TETR_2"/>
    <property type="match status" value="1"/>
</dbReference>
<evidence type="ECO:0000256" key="2">
    <source>
        <dbReference type="ARBA" id="ARBA00023125"/>
    </source>
</evidence>
<dbReference type="PANTHER" id="PTHR47506:SF3">
    <property type="entry name" value="HTH-TYPE TRANSCRIPTIONAL REGULATOR LMRA"/>
    <property type="match status" value="1"/>
</dbReference>
<dbReference type="PANTHER" id="PTHR47506">
    <property type="entry name" value="TRANSCRIPTIONAL REGULATORY PROTEIN"/>
    <property type="match status" value="1"/>
</dbReference>
<organism evidence="6 7">
    <name type="scientific">Sediminicola luteus</name>
    <dbReference type="NCBI Taxonomy" id="319238"/>
    <lineage>
        <taxon>Bacteria</taxon>
        <taxon>Pseudomonadati</taxon>
        <taxon>Bacteroidota</taxon>
        <taxon>Flavobacteriia</taxon>
        <taxon>Flavobacteriales</taxon>
        <taxon>Flavobacteriaceae</taxon>
        <taxon>Sediminicola</taxon>
    </lineage>
</organism>
<keyword evidence="7" id="KW-1185">Reference proteome</keyword>
<dbReference type="SUPFAM" id="SSF46689">
    <property type="entry name" value="Homeodomain-like"/>
    <property type="match status" value="1"/>
</dbReference>
<comment type="caution">
    <text evidence="6">The sequence shown here is derived from an EMBL/GenBank/DDBJ whole genome shotgun (WGS) entry which is preliminary data.</text>
</comment>
<dbReference type="OrthoDB" id="9798857at2"/>
<keyword evidence="1" id="KW-0805">Transcription regulation</keyword>
<gene>
    <name evidence="6" type="ORF">B7P33_10420</name>
</gene>
<name>A0A2A4G8Q7_9FLAO</name>
<keyword evidence="2 4" id="KW-0238">DNA-binding</keyword>
<dbReference type="EMBL" id="NBWU01000004">
    <property type="protein sequence ID" value="PCE64152.1"/>
    <property type="molecule type" value="Genomic_DNA"/>
</dbReference>
<dbReference type="Pfam" id="PF00440">
    <property type="entry name" value="TetR_N"/>
    <property type="match status" value="1"/>
</dbReference>
<dbReference type="Gene3D" id="1.10.357.10">
    <property type="entry name" value="Tetracycline Repressor, domain 2"/>
    <property type="match status" value="1"/>
</dbReference>
<dbReference type="RefSeq" id="WP_097442960.1">
    <property type="nucleotide sequence ID" value="NZ_NBWU01000004.1"/>
</dbReference>
<evidence type="ECO:0000313" key="7">
    <source>
        <dbReference type="Proteomes" id="UP000219559"/>
    </source>
</evidence>
<protein>
    <submittedName>
        <fullName evidence="6">TetR family transcriptional regulator</fullName>
    </submittedName>
</protein>
<dbReference type="Pfam" id="PF16925">
    <property type="entry name" value="TetR_C_13"/>
    <property type="match status" value="1"/>
</dbReference>
<dbReference type="SUPFAM" id="SSF48498">
    <property type="entry name" value="Tetracyclin repressor-like, C-terminal domain"/>
    <property type="match status" value="1"/>
</dbReference>
<dbReference type="InterPro" id="IPR001647">
    <property type="entry name" value="HTH_TetR"/>
</dbReference>
<reference evidence="6 7" key="1">
    <citation type="submission" date="2017-04" db="EMBL/GenBank/DDBJ databases">
        <title>A new member of the family Flavobacteriaceae isolated from ascidians.</title>
        <authorList>
            <person name="Chen L."/>
        </authorList>
    </citation>
    <scope>NUCLEOTIDE SEQUENCE [LARGE SCALE GENOMIC DNA]</scope>
    <source>
        <strain evidence="6 7">HQA918</strain>
    </source>
</reference>
<evidence type="ECO:0000256" key="1">
    <source>
        <dbReference type="ARBA" id="ARBA00023015"/>
    </source>
</evidence>
<dbReference type="AlphaFoldDB" id="A0A2A4G8Q7"/>